<keyword evidence="1" id="KW-0812">Transmembrane</keyword>
<reference evidence="3 4" key="1">
    <citation type="submission" date="2018-06" db="EMBL/GenBank/DDBJ databases">
        <title>Genomic Encyclopedia of Archaeal and Bacterial Type Strains, Phase II (KMG-II): from individual species to whole genera.</title>
        <authorList>
            <person name="Goeker M."/>
        </authorList>
    </citation>
    <scope>NUCLEOTIDE SEQUENCE [LARGE SCALE GENOMIC DNA]</scope>
    <source>
        <strain evidence="3 4">JCM 11668</strain>
    </source>
</reference>
<proteinExistence type="predicted"/>
<dbReference type="Pfam" id="PF05838">
    <property type="entry name" value="Glyco_hydro_108"/>
    <property type="match status" value="1"/>
</dbReference>
<dbReference type="Gene3D" id="1.20.141.10">
    <property type="entry name" value="Chitosanase, subunit A, domain 1"/>
    <property type="match status" value="1"/>
</dbReference>
<name>A0A318TZ87_9BRAD</name>
<keyword evidence="4" id="KW-1185">Reference proteome</keyword>
<keyword evidence="1" id="KW-1133">Transmembrane helix</keyword>
<accession>A0A318TZ87</accession>
<organism evidence="3 4">
    <name type="scientific">Rhodopseudomonas faecalis</name>
    <dbReference type="NCBI Taxonomy" id="99655"/>
    <lineage>
        <taxon>Bacteria</taxon>
        <taxon>Pseudomonadati</taxon>
        <taxon>Pseudomonadota</taxon>
        <taxon>Alphaproteobacteria</taxon>
        <taxon>Hyphomicrobiales</taxon>
        <taxon>Nitrobacteraceae</taxon>
        <taxon>Rhodopseudomonas</taxon>
    </lineage>
</organism>
<evidence type="ECO:0000313" key="4">
    <source>
        <dbReference type="Proteomes" id="UP000248148"/>
    </source>
</evidence>
<dbReference type="RefSeq" id="WP_245407581.1">
    <property type="nucleotide sequence ID" value="NZ_QJTI01000002.1"/>
</dbReference>
<feature type="transmembrane region" description="Helical" evidence="1">
    <location>
        <begin position="223"/>
        <end position="241"/>
    </location>
</feature>
<sequence>MEASYDDALARLFAHEGGYSHHPSDPGGPTKYGITLADYAAFKRRKVTAADVKAMPLADAKAIYRNKYWSALRCSELPAGLDYALFDYGVNSGIGRAARVLRRLLALPDSSAAVNDAVIAAVATRDSAALVAALCDERLRFLKSLRTWPVFGKGWGRRVAEVRAAALAMARGAAAAAPKASTKGKGAVPPAQPVRQVAAPLAAAGSTVALIDPSLIAAHPVETALIAFAVLVIAAAVIVLLRRRRVIRQQQPMPGTVSLPIVTASA</sequence>
<comment type="caution">
    <text evidence="3">The sequence shown here is derived from an EMBL/GenBank/DDBJ whole genome shotgun (WGS) entry which is preliminary data.</text>
</comment>
<dbReference type="SUPFAM" id="SSF53955">
    <property type="entry name" value="Lysozyme-like"/>
    <property type="match status" value="1"/>
</dbReference>
<evidence type="ECO:0000313" key="3">
    <source>
        <dbReference type="EMBL" id="PYF04949.1"/>
    </source>
</evidence>
<feature type="domain" description="TtsA-like Glycoside hydrolase family 108" evidence="2">
    <location>
        <begin position="10"/>
        <end position="93"/>
    </location>
</feature>
<dbReference type="EMBL" id="QJTI01000002">
    <property type="protein sequence ID" value="PYF04949.1"/>
    <property type="molecule type" value="Genomic_DNA"/>
</dbReference>
<dbReference type="AlphaFoldDB" id="A0A318TZ87"/>
<protein>
    <submittedName>
        <fullName evidence="3">Lysozyme family protein</fullName>
    </submittedName>
</protein>
<evidence type="ECO:0000259" key="2">
    <source>
        <dbReference type="Pfam" id="PF05838"/>
    </source>
</evidence>
<dbReference type="CDD" id="cd13926">
    <property type="entry name" value="N-acetylmuramidase_GH108"/>
    <property type="match status" value="1"/>
</dbReference>
<keyword evidence="1" id="KW-0472">Membrane</keyword>
<gene>
    <name evidence="3" type="ORF">BJ122_102175</name>
</gene>
<dbReference type="Proteomes" id="UP000248148">
    <property type="component" value="Unassembled WGS sequence"/>
</dbReference>
<dbReference type="InterPro" id="IPR008565">
    <property type="entry name" value="TtsA-like_GH18_dom"/>
</dbReference>
<dbReference type="InterPro" id="IPR023346">
    <property type="entry name" value="Lysozyme-like_dom_sf"/>
</dbReference>
<evidence type="ECO:0000256" key="1">
    <source>
        <dbReference type="SAM" id="Phobius"/>
    </source>
</evidence>